<dbReference type="RefSeq" id="WP_135203019.1">
    <property type="nucleotide sequence ID" value="NZ_SPVG01000185.1"/>
</dbReference>
<comment type="caution">
    <text evidence="1">The sequence shown here is derived from an EMBL/GenBank/DDBJ whole genome shotgun (WGS) entry which is preliminary data.</text>
</comment>
<dbReference type="SUPFAM" id="SSF52540">
    <property type="entry name" value="P-loop containing nucleoside triphosphate hydrolases"/>
    <property type="match status" value="1"/>
</dbReference>
<dbReference type="Gene3D" id="3.40.50.300">
    <property type="entry name" value="P-loop containing nucleotide triphosphate hydrolases"/>
    <property type="match status" value="1"/>
</dbReference>
<dbReference type="Gene3D" id="3.20.20.140">
    <property type="entry name" value="Metal-dependent hydrolases"/>
    <property type="match status" value="1"/>
</dbReference>
<evidence type="ECO:0000313" key="1">
    <source>
        <dbReference type="EMBL" id="TFW18293.1"/>
    </source>
</evidence>
<accession>A0A4Y9SCA1</accession>
<reference evidence="1 2" key="1">
    <citation type="submission" date="2019-03" db="EMBL/GenBank/DDBJ databases">
        <title>Draft Genome Sequence of Duganella callidus sp. nov., a Novel Duganella Species Isolated from Cultivated Soil.</title>
        <authorList>
            <person name="Raths R."/>
            <person name="Peta V."/>
            <person name="Bucking H."/>
        </authorList>
    </citation>
    <scope>NUCLEOTIDE SEQUENCE [LARGE SCALE GENOMIC DNA]</scope>
    <source>
        <strain evidence="1 2">DN04</strain>
    </source>
</reference>
<dbReference type="SUPFAM" id="SSF89550">
    <property type="entry name" value="PHP domain-like"/>
    <property type="match status" value="1"/>
</dbReference>
<dbReference type="OrthoDB" id="9791620at2"/>
<dbReference type="EMBL" id="SPVG01000185">
    <property type="protein sequence ID" value="TFW18293.1"/>
    <property type="molecule type" value="Genomic_DNA"/>
</dbReference>
<protein>
    <submittedName>
        <fullName evidence="1">Phosphotransferase</fullName>
    </submittedName>
</protein>
<dbReference type="InterPro" id="IPR016195">
    <property type="entry name" value="Pol/histidinol_Pase-like"/>
</dbReference>
<keyword evidence="2" id="KW-1185">Reference proteome</keyword>
<sequence length="673" mass="75944">MKKIDLHIHTISTQSDVPFEFNLASFQEYVSTAKLDAVAVTNHDMFDAEQFRNIRNALSIPVFPGIEINLAAGHLLLISNGSDLDGFQTKCNQVTARIQKKTDSISFEELHAIYGDLDNYLLIPHADKNPEITGTVLEKLKPFMAAGEVASSKKFIYAIKDIQKPTPVLFSDLRIQQKLNKFTGRQTYIDCGEVSFDSIKSCLQDKSKVALSAEDGNSLLPIFDDGQMISSGLNILLGERSSGKTYTLNKIRETVDNPKYIAQFQLVQQDAADEREFNSEVQNSRSIFVEAYLSGLKTVIDGVINIDLHANELRLDGYVQSLLKSAADADRQDAYSKTALFSETEFILPDPKALNELIESVRNIIENIEFRTVIQRHVQIQALKDLACELILILRERSYELRKRKIANEIIKDVKSELRLRTSATTVDEIDLFEYCLDRAKVARFENLVSLLKQEATISDQGIQGFRVEAKRLPFANTADVKTASGTKLAFSDAFKKYDAPYIYLRELLKIETLARSEIYRLFVKINYRILNRDGFEVSGGERSEFRLLQHISDAQNYDILLIDEPESSFDNLFLKSDVNAILKAISETMPVVVVTHNNTVGASVGADYILYARKEFENGVPYYRLYSGRPSDKTLVSTDGKSMESHAVVMNSLEAGKEAYDARRKRYEAIKN</sequence>
<dbReference type="InterPro" id="IPR027417">
    <property type="entry name" value="P-loop_NTPase"/>
</dbReference>
<dbReference type="Proteomes" id="UP000297729">
    <property type="component" value="Unassembled WGS sequence"/>
</dbReference>
<dbReference type="AlphaFoldDB" id="A0A4Y9SCA1"/>
<keyword evidence="1" id="KW-0808">Transferase</keyword>
<evidence type="ECO:0000313" key="2">
    <source>
        <dbReference type="Proteomes" id="UP000297729"/>
    </source>
</evidence>
<name>A0A4Y9SCA1_9BURK</name>
<gene>
    <name evidence="1" type="ORF">E4L98_18460</name>
</gene>
<dbReference type="GO" id="GO:0016740">
    <property type="term" value="F:transferase activity"/>
    <property type="evidence" value="ECO:0007669"/>
    <property type="project" value="UniProtKB-KW"/>
</dbReference>
<proteinExistence type="predicted"/>
<dbReference type="CDD" id="cd07432">
    <property type="entry name" value="PHP_HisPPase"/>
    <property type="match status" value="1"/>
</dbReference>
<organism evidence="1 2">
    <name type="scientific">Duganella callida</name>
    <dbReference type="NCBI Taxonomy" id="2561932"/>
    <lineage>
        <taxon>Bacteria</taxon>
        <taxon>Pseudomonadati</taxon>
        <taxon>Pseudomonadota</taxon>
        <taxon>Betaproteobacteria</taxon>
        <taxon>Burkholderiales</taxon>
        <taxon>Oxalobacteraceae</taxon>
        <taxon>Telluria group</taxon>
        <taxon>Duganella</taxon>
    </lineage>
</organism>